<dbReference type="AlphaFoldDB" id="A0A8J2VTA4"/>
<name>A0A8J2VTA4_9NEOP</name>
<dbReference type="InterPro" id="IPR036383">
    <property type="entry name" value="TSP1_rpt_sf"/>
</dbReference>
<keyword evidence="3" id="KW-1185">Reference proteome</keyword>
<dbReference type="EMBL" id="CAKASE010000059">
    <property type="protein sequence ID" value="CAG9568073.1"/>
    <property type="molecule type" value="Genomic_DNA"/>
</dbReference>
<dbReference type="PROSITE" id="PS50092">
    <property type="entry name" value="TSP1"/>
    <property type="match status" value="1"/>
</dbReference>
<evidence type="ECO:0000313" key="3">
    <source>
        <dbReference type="Proteomes" id="UP000789524"/>
    </source>
</evidence>
<sequence length="192" mass="20921">MVHVGATGASVAVAVTRPDIEPATQSESGWGSWGAWSECEGGERVRRRSCESGACVGAQLQAARCGDDDMDNGCLLCLGVVVACYRRPWKRSTVRVPSSPHYITAKQNSYVTVPLKPRKAKRQPSFSGMGTSSGILVKSNNLSNANHNNTMATPKLYPKAIANEYDSMGTLRRHSNQPNNKTNIDIEEEKFY</sequence>
<comment type="caution">
    <text evidence="2">The sequence shown here is derived from an EMBL/GenBank/DDBJ whole genome shotgun (WGS) entry which is preliminary data.</text>
</comment>
<accession>A0A8J2VTA4</accession>
<dbReference type="OrthoDB" id="9988752at2759"/>
<evidence type="ECO:0000256" key="1">
    <source>
        <dbReference type="SAM" id="MobiDB-lite"/>
    </source>
</evidence>
<protein>
    <submittedName>
        <fullName evidence="2">(African queen) hypothetical protein</fullName>
    </submittedName>
</protein>
<dbReference type="SUPFAM" id="SSF82895">
    <property type="entry name" value="TSP-1 type 1 repeat"/>
    <property type="match status" value="1"/>
</dbReference>
<dbReference type="Proteomes" id="UP000789524">
    <property type="component" value="Unassembled WGS sequence"/>
</dbReference>
<evidence type="ECO:0000313" key="2">
    <source>
        <dbReference type="EMBL" id="CAG9568073.1"/>
    </source>
</evidence>
<organism evidence="2 3">
    <name type="scientific">Danaus chrysippus</name>
    <name type="common">African queen</name>
    <dbReference type="NCBI Taxonomy" id="151541"/>
    <lineage>
        <taxon>Eukaryota</taxon>
        <taxon>Metazoa</taxon>
        <taxon>Ecdysozoa</taxon>
        <taxon>Arthropoda</taxon>
        <taxon>Hexapoda</taxon>
        <taxon>Insecta</taxon>
        <taxon>Pterygota</taxon>
        <taxon>Neoptera</taxon>
        <taxon>Endopterygota</taxon>
        <taxon>Lepidoptera</taxon>
        <taxon>Glossata</taxon>
        <taxon>Ditrysia</taxon>
        <taxon>Papilionoidea</taxon>
        <taxon>Nymphalidae</taxon>
        <taxon>Danainae</taxon>
        <taxon>Danaini</taxon>
        <taxon>Danaina</taxon>
        <taxon>Danaus</taxon>
        <taxon>Anosia</taxon>
    </lineage>
</organism>
<gene>
    <name evidence="2" type="ORF">DCHRY22_LOCUS8128</name>
</gene>
<reference evidence="2" key="1">
    <citation type="submission" date="2021-09" db="EMBL/GenBank/DDBJ databases">
        <authorList>
            <person name="Martin H S."/>
        </authorList>
    </citation>
    <scope>NUCLEOTIDE SEQUENCE</scope>
</reference>
<dbReference type="Gene3D" id="2.20.100.10">
    <property type="entry name" value="Thrombospondin type-1 (TSP1) repeat"/>
    <property type="match status" value="1"/>
</dbReference>
<dbReference type="InterPro" id="IPR000884">
    <property type="entry name" value="TSP1_rpt"/>
</dbReference>
<feature type="region of interest" description="Disordered" evidence="1">
    <location>
        <begin position="170"/>
        <end position="192"/>
    </location>
</feature>
<proteinExistence type="predicted"/>